<gene>
    <name evidence="1" type="ordered locus">Rleg2_4228</name>
</gene>
<evidence type="ECO:0008006" key="3">
    <source>
        <dbReference type="Google" id="ProtNLM"/>
    </source>
</evidence>
<reference evidence="1 2" key="1">
    <citation type="journal article" date="2010" name="Stand. Genomic Sci.">
        <title>Complete genome sequence of Rhizobium leguminosarum bv trifolii strain WSM2304, an effective microsymbiont of the South American clover Trifolium polymorphum.</title>
        <authorList>
            <person name="Reeve W."/>
            <person name="O'Hara G."/>
            <person name="Chain P."/>
            <person name="Ardley J."/>
            <person name="Brau L."/>
            <person name="Nandesena K."/>
            <person name="Tiwari R."/>
            <person name="Malfatti S."/>
            <person name="Kiss H."/>
            <person name="Lapidus A."/>
            <person name="Copeland A."/>
            <person name="Nolan M."/>
            <person name="Land M."/>
            <person name="Ivanova N."/>
            <person name="Mavromatis K."/>
            <person name="Markowitz V."/>
            <person name="Kyrpides N."/>
            <person name="Melino V."/>
            <person name="Denton M."/>
            <person name="Yates R."/>
            <person name="Howieson J."/>
        </authorList>
    </citation>
    <scope>NUCLEOTIDE SEQUENCE [LARGE SCALE GENOMIC DNA]</scope>
    <source>
        <strain evidence="1 2">WSM2304</strain>
    </source>
</reference>
<keyword evidence="2" id="KW-1185">Reference proteome</keyword>
<organism evidence="1 2">
    <name type="scientific">Rhizobium leguminosarum bv. trifolii (strain WSM2304)</name>
    <dbReference type="NCBI Taxonomy" id="395492"/>
    <lineage>
        <taxon>Bacteria</taxon>
        <taxon>Pseudomonadati</taxon>
        <taxon>Pseudomonadota</taxon>
        <taxon>Alphaproteobacteria</taxon>
        <taxon>Hyphomicrobiales</taxon>
        <taxon>Rhizobiaceae</taxon>
        <taxon>Rhizobium/Agrobacterium group</taxon>
        <taxon>Rhizobium</taxon>
    </lineage>
</organism>
<accession>A0ABF7QTT4</accession>
<dbReference type="KEGG" id="rlt:Rleg2_4228"/>
<evidence type="ECO:0000313" key="2">
    <source>
        <dbReference type="Proteomes" id="UP000008330"/>
    </source>
</evidence>
<proteinExistence type="predicted"/>
<dbReference type="AlphaFoldDB" id="A0ABF7QTT4"/>
<name>A0ABF7QTT4_RHILW</name>
<sequence>MRQPRAHPRQRAHQPQRVQRRRVFVGCEGESERAYASLVSRLLEDVHHRVHLDTTVLGGGDPLALCQAAERAIKRGETNREAFALKFLLLDRDKIGLAPQRDQGIQPILNGTGAVIIWQDTAHEAMLLRHLPGCAALRPPSTALAVQQLVQRWPQYEKPMNATQLGARLDLARLQQAAAVEPDLANFFAQIEFF</sequence>
<evidence type="ECO:0000313" key="1">
    <source>
        <dbReference type="EMBL" id="ACI57490.1"/>
    </source>
</evidence>
<protein>
    <recommendedName>
        <fullName evidence="3">RloB domain-containing protein</fullName>
    </recommendedName>
</protein>
<dbReference type="Proteomes" id="UP000008330">
    <property type="component" value="Chromosome"/>
</dbReference>
<dbReference type="EMBL" id="CP001191">
    <property type="protein sequence ID" value="ACI57490.1"/>
    <property type="molecule type" value="Genomic_DNA"/>
</dbReference>